<feature type="transmembrane region" description="Helical" evidence="18">
    <location>
        <begin position="21"/>
        <end position="39"/>
    </location>
</feature>
<comment type="subcellular location">
    <subcellularLocation>
        <location evidence="1">Membrane</location>
        <topology evidence="1">Multi-pass membrane protein</topology>
    </subcellularLocation>
</comment>
<evidence type="ECO:0000256" key="9">
    <source>
        <dbReference type="ARBA" id="ARBA00023011"/>
    </source>
</evidence>
<sequence>MGEKEELNPRTTEREFCGWPGALAISTLLPVLFNVLYFSCNERGCPVTWDSLDPYWDMWEKAKLVSWEAAGVYLAWFFSLVVLDRIVPGAEVDGTVLRDGTRLKYKFNGTNIVIILFSVLGARAIQTQLALPELVFVYEHLLELLNVSLLFSVAMAVFVYVRSFLHSKEPILALGGNSGNPIFDWFIGRELNPRIGDFDIKIFCEMRPGLLLWIIINLSMMHHQWLKFGYVSDSMILVNVFQNWYVIEGTFYEQGLVGMMDIIMDGFGFMLSMGDHTLVPFTHTMQARYLADNPVDLGYLGIAGILVVYFTGIAIFRLSNNQKNDFKQGNAKAAHLKYISTPTGSKLITSGWWGTARHINYFGDWIVAWAYSLPTGFNTPIPYYFIVWFAILLIHRERRDEAKCAKKYGETWKEYKRLVPYRIIPGVLNQEEARERGNDHGGCEEDEFPHHGADGWLEGVVQGNKLDSILTEALQGMPLRRVVACLRCPPWSEYCIYISWMGPVGTSSSTITKMKGKKRRRDPRTTKQATQQEEERLTKRQAKEDANEEVEDVREDMMSSTVTRVSTNRVKSTWPLLSETGQQEVVRLLEDASRPVIQAIPGDKKRLEFQETLSDVLHRIQRKLRKIPVPPNTRENFYKYDSLVNQREQLELALLPLLDQISMLEQEIASEKKSVDRDQVYLDRIKRDAKNHNQAFATSTHVATELLDKYNSSDGEDLDDMPESIGLHPDPPPSTFDDDQLNPILSKLTKNLAKIKQSTEGVDALTKACQKLDSDLAT</sequence>
<dbReference type="OrthoDB" id="10262235at2759"/>
<keyword evidence="13 18" id="KW-0753">Steroid metabolism</keyword>
<name>A0A642VD88_9ASCO</name>
<keyword evidence="3 18" id="KW-0444">Lipid biosynthesis</keyword>
<dbReference type="Pfam" id="PF01222">
    <property type="entry name" value="ERG4_ERG24"/>
    <property type="match status" value="1"/>
</dbReference>
<feature type="compositionally biased region" description="Basic and acidic residues" evidence="19">
    <location>
        <begin position="533"/>
        <end position="545"/>
    </location>
</feature>
<dbReference type="InterPro" id="IPR025212">
    <property type="entry name" value="CAD_CENP-Q"/>
</dbReference>
<evidence type="ECO:0000256" key="2">
    <source>
        <dbReference type="ARBA" id="ARBA00005402"/>
    </source>
</evidence>
<comment type="caution">
    <text evidence="20">The sequence shown here is derived from an EMBL/GenBank/DDBJ whole genome shotgun (WGS) entry which is preliminary data.</text>
</comment>
<evidence type="ECO:0000256" key="6">
    <source>
        <dbReference type="ARBA" id="ARBA00022955"/>
    </source>
</evidence>
<comment type="caution">
    <text evidence="18">Lacks conserved residue(s) required for the propagation of feature annotation.</text>
</comment>
<evidence type="ECO:0000256" key="17">
    <source>
        <dbReference type="ARBA" id="ARBA00069705"/>
    </source>
</evidence>
<evidence type="ECO:0000256" key="1">
    <source>
        <dbReference type="ARBA" id="ARBA00004141"/>
    </source>
</evidence>
<evidence type="ECO:0000256" key="14">
    <source>
        <dbReference type="ARBA" id="ARBA00030165"/>
    </source>
</evidence>
<keyword evidence="9 18" id="KW-0756">Sterol biosynthesis</keyword>
<evidence type="ECO:0000313" key="20">
    <source>
        <dbReference type="EMBL" id="KAA8917347.1"/>
    </source>
</evidence>
<dbReference type="PANTHER" id="PTHR21257">
    <property type="entry name" value="DELTA(14)-STEROL REDUCTASE"/>
    <property type="match status" value="1"/>
</dbReference>
<reference evidence="20" key="1">
    <citation type="journal article" date="2019" name="G3 (Bethesda)">
        <title>Genome Assemblies of Two Rare Opportunistic Yeast Pathogens: Diutina rugosa (syn. Candida rugosa) and Trichomonascus ciferrii (syn. Candida ciferrii).</title>
        <authorList>
            <person name="Mixao V."/>
            <person name="Saus E."/>
            <person name="Hansen A.P."/>
            <person name="Lass-Florl C."/>
            <person name="Gabaldon T."/>
        </authorList>
    </citation>
    <scope>NUCLEOTIDE SEQUENCE</scope>
    <source>
        <strain evidence="20">CBS 4856</strain>
    </source>
</reference>
<dbReference type="EMBL" id="SWFS01000043">
    <property type="protein sequence ID" value="KAA8917347.1"/>
    <property type="molecule type" value="Genomic_DNA"/>
</dbReference>
<evidence type="ECO:0000256" key="4">
    <source>
        <dbReference type="ARBA" id="ARBA00022692"/>
    </source>
</evidence>
<dbReference type="PROSITE" id="PS01017">
    <property type="entry name" value="STEROL_REDUCT_1"/>
    <property type="match status" value="1"/>
</dbReference>
<dbReference type="Proteomes" id="UP000761534">
    <property type="component" value="Unassembled WGS sequence"/>
</dbReference>
<dbReference type="PROSITE" id="PS01018">
    <property type="entry name" value="STEROL_REDUCT_2"/>
    <property type="match status" value="1"/>
</dbReference>
<dbReference type="Gene3D" id="1.20.120.1630">
    <property type="match status" value="1"/>
</dbReference>
<keyword evidence="4 18" id="KW-0812">Transmembrane</keyword>
<keyword evidence="7 18" id="KW-1133">Transmembrane helix</keyword>
<dbReference type="InterPro" id="IPR018083">
    <property type="entry name" value="Sterol_reductase_CS"/>
</dbReference>
<feature type="region of interest" description="Disordered" evidence="19">
    <location>
        <begin position="508"/>
        <end position="560"/>
    </location>
</feature>
<dbReference type="InterPro" id="IPR001171">
    <property type="entry name" value="ERG24_DHCR-like"/>
</dbReference>
<dbReference type="FunFam" id="1.20.120.1630:FF:000011">
    <property type="entry name" value="Delta(14)-sterol reductase"/>
    <property type="match status" value="1"/>
</dbReference>
<keyword evidence="12 18" id="KW-1207">Sterol metabolism</keyword>
<dbReference type="Pfam" id="PF13094">
    <property type="entry name" value="CENP-Q"/>
    <property type="match status" value="1"/>
</dbReference>
<evidence type="ECO:0000256" key="12">
    <source>
        <dbReference type="ARBA" id="ARBA00023166"/>
    </source>
</evidence>
<feature type="transmembrane region" description="Helical" evidence="18">
    <location>
        <begin position="297"/>
        <end position="318"/>
    </location>
</feature>
<comment type="similarity">
    <text evidence="2 18">Belongs to the ERG4/ERG24 family.</text>
</comment>
<evidence type="ECO:0000256" key="8">
    <source>
        <dbReference type="ARBA" id="ARBA00023002"/>
    </source>
</evidence>
<feature type="transmembrane region" description="Helical" evidence="18">
    <location>
        <begin position="64"/>
        <end position="87"/>
    </location>
</feature>
<gene>
    <name evidence="20" type="ORF">TRICI_000502</name>
</gene>
<dbReference type="PANTHER" id="PTHR21257:SF52">
    <property type="entry name" value="DELTA(14)-STEROL REDUCTASE TM7SF2"/>
    <property type="match status" value="1"/>
</dbReference>
<evidence type="ECO:0000256" key="3">
    <source>
        <dbReference type="ARBA" id="ARBA00022516"/>
    </source>
</evidence>
<evidence type="ECO:0000256" key="7">
    <source>
        <dbReference type="ARBA" id="ARBA00022989"/>
    </source>
</evidence>
<evidence type="ECO:0000256" key="15">
    <source>
        <dbReference type="ARBA" id="ARBA00031227"/>
    </source>
</evidence>
<feature type="transmembrane region" description="Helical" evidence="18">
    <location>
        <begin position="210"/>
        <end position="226"/>
    </location>
</feature>
<evidence type="ECO:0000256" key="10">
    <source>
        <dbReference type="ARBA" id="ARBA00023098"/>
    </source>
</evidence>
<keyword evidence="6 18" id="KW-0752">Steroid biosynthesis</keyword>
<evidence type="ECO:0000256" key="16">
    <source>
        <dbReference type="ARBA" id="ARBA00060577"/>
    </source>
</evidence>
<accession>A0A642VD88</accession>
<dbReference type="GO" id="GO:0005789">
    <property type="term" value="C:endoplasmic reticulum membrane"/>
    <property type="evidence" value="ECO:0007669"/>
    <property type="project" value="TreeGrafter"/>
</dbReference>
<comment type="pathway">
    <text evidence="16">Steroid biosynthesis.</text>
</comment>
<dbReference type="GO" id="GO:0050613">
    <property type="term" value="F:Delta14-sterol reductase activity"/>
    <property type="evidence" value="ECO:0007669"/>
    <property type="project" value="TreeGrafter"/>
</dbReference>
<organism evidence="20 21">
    <name type="scientific">Trichomonascus ciferrii</name>
    <dbReference type="NCBI Taxonomy" id="44093"/>
    <lineage>
        <taxon>Eukaryota</taxon>
        <taxon>Fungi</taxon>
        <taxon>Dikarya</taxon>
        <taxon>Ascomycota</taxon>
        <taxon>Saccharomycotina</taxon>
        <taxon>Dipodascomycetes</taxon>
        <taxon>Dipodascales</taxon>
        <taxon>Trichomonascaceae</taxon>
        <taxon>Trichomonascus</taxon>
        <taxon>Trichomonascus ciferrii complex</taxon>
    </lineage>
</organism>
<keyword evidence="5" id="KW-0521">NADP</keyword>
<evidence type="ECO:0000256" key="11">
    <source>
        <dbReference type="ARBA" id="ARBA00023136"/>
    </source>
</evidence>
<keyword evidence="8 18" id="KW-0560">Oxidoreductase</keyword>
<evidence type="ECO:0000256" key="13">
    <source>
        <dbReference type="ARBA" id="ARBA00023221"/>
    </source>
</evidence>
<keyword evidence="11 18" id="KW-0472">Membrane</keyword>
<feature type="transmembrane region" description="Helical" evidence="18">
    <location>
        <begin position="145"/>
        <end position="165"/>
    </location>
</feature>
<dbReference type="AlphaFoldDB" id="A0A642VD88"/>
<evidence type="ECO:0000313" key="21">
    <source>
        <dbReference type="Proteomes" id="UP000761534"/>
    </source>
</evidence>
<feature type="transmembrane region" description="Helical" evidence="18">
    <location>
        <begin position="107"/>
        <end position="125"/>
    </location>
</feature>
<keyword evidence="10 18" id="KW-0443">Lipid metabolism</keyword>
<proteinExistence type="inferred from homology"/>
<dbReference type="VEuPathDB" id="FungiDB:TRICI_000502"/>
<evidence type="ECO:0000256" key="19">
    <source>
        <dbReference type="SAM" id="MobiDB-lite"/>
    </source>
</evidence>
<feature type="region of interest" description="Disordered" evidence="19">
    <location>
        <begin position="711"/>
        <end position="739"/>
    </location>
</feature>
<evidence type="ECO:0000256" key="5">
    <source>
        <dbReference type="ARBA" id="ARBA00022857"/>
    </source>
</evidence>
<protein>
    <recommendedName>
        <fullName evidence="17 18">Delta(14)-sterol reductase</fullName>
    </recommendedName>
    <alternativeName>
        <fullName evidence="14 18">C-14 sterol reductase</fullName>
    </alternativeName>
    <alternativeName>
        <fullName evidence="15 18">Sterol C14-reductase</fullName>
    </alternativeName>
</protein>
<keyword evidence="21" id="KW-1185">Reference proteome</keyword>
<dbReference type="GO" id="GO:0006696">
    <property type="term" value="P:ergosterol biosynthetic process"/>
    <property type="evidence" value="ECO:0007669"/>
    <property type="project" value="TreeGrafter"/>
</dbReference>
<evidence type="ECO:0000256" key="18">
    <source>
        <dbReference type="RuleBase" id="RU369120"/>
    </source>
</evidence>